<dbReference type="AlphaFoldDB" id="X0UEU9"/>
<dbReference type="InterPro" id="IPR011047">
    <property type="entry name" value="Quinoprotein_ADH-like_sf"/>
</dbReference>
<gene>
    <name evidence="1" type="ORF">S01H1_26569</name>
</gene>
<sequence>SVQGHLLLYEDKLYLAGGNAVSPAVYDIQSGKCLNDPAPLANCESTSPRGWELSLVGNRVIACGRPFYSRPDIPVYDHTVTKKLLHAPTGQRDIVWIDNSKLLCYEPLDKDALSRCVTDEKIPRHITQAWGQFKVSEKPLWQHDCPNSIAVAITKNAVVFADASQVTALELRSGKQLWSQTLPSAPVPWGMAVDGTGRVFLTLVDGQVLCIGS</sequence>
<dbReference type="InterPro" id="IPR015943">
    <property type="entry name" value="WD40/YVTN_repeat-like_dom_sf"/>
</dbReference>
<comment type="caution">
    <text evidence="1">The sequence shown here is derived from an EMBL/GenBank/DDBJ whole genome shotgun (WGS) entry which is preliminary data.</text>
</comment>
<dbReference type="Gene3D" id="2.130.10.10">
    <property type="entry name" value="YVTN repeat-like/Quinoprotein amine dehydrogenase"/>
    <property type="match status" value="1"/>
</dbReference>
<name>X0UEU9_9ZZZZ</name>
<reference evidence="1" key="1">
    <citation type="journal article" date="2014" name="Front. Microbiol.">
        <title>High frequency of phylogenetically diverse reductive dehalogenase-homologous genes in deep subseafloor sedimentary metagenomes.</title>
        <authorList>
            <person name="Kawai M."/>
            <person name="Futagami T."/>
            <person name="Toyoda A."/>
            <person name="Takaki Y."/>
            <person name="Nishi S."/>
            <person name="Hori S."/>
            <person name="Arai W."/>
            <person name="Tsubouchi T."/>
            <person name="Morono Y."/>
            <person name="Uchiyama I."/>
            <person name="Ito T."/>
            <person name="Fujiyama A."/>
            <person name="Inagaki F."/>
            <person name="Takami H."/>
        </authorList>
    </citation>
    <scope>NUCLEOTIDE SEQUENCE</scope>
    <source>
        <strain evidence="1">Expedition CK06-06</strain>
    </source>
</reference>
<protein>
    <submittedName>
        <fullName evidence="1">Uncharacterized protein</fullName>
    </submittedName>
</protein>
<organism evidence="1">
    <name type="scientific">marine sediment metagenome</name>
    <dbReference type="NCBI Taxonomy" id="412755"/>
    <lineage>
        <taxon>unclassified sequences</taxon>
        <taxon>metagenomes</taxon>
        <taxon>ecological metagenomes</taxon>
    </lineage>
</organism>
<dbReference type="SUPFAM" id="SSF50998">
    <property type="entry name" value="Quinoprotein alcohol dehydrogenase-like"/>
    <property type="match status" value="1"/>
</dbReference>
<proteinExistence type="predicted"/>
<feature type="non-terminal residue" evidence="1">
    <location>
        <position position="1"/>
    </location>
</feature>
<accession>X0UEU9</accession>
<evidence type="ECO:0000313" key="1">
    <source>
        <dbReference type="EMBL" id="GAF97836.1"/>
    </source>
</evidence>
<dbReference type="EMBL" id="BARS01016110">
    <property type="protein sequence ID" value="GAF97836.1"/>
    <property type="molecule type" value="Genomic_DNA"/>
</dbReference>